<feature type="transmembrane region" description="Helical" evidence="5">
    <location>
        <begin position="417"/>
        <end position="438"/>
    </location>
</feature>
<evidence type="ECO:0000256" key="3">
    <source>
        <dbReference type="ARBA" id="ARBA00022989"/>
    </source>
</evidence>
<dbReference type="PROSITE" id="PS50850">
    <property type="entry name" value="MFS"/>
    <property type="match status" value="1"/>
</dbReference>
<feature type="transmembrane region" description="Helical" evidence="5">
    <location>
        <begin position="20"/>
        <end position="43"/>
    </location>
</feature>
<accession>A0ABU4BF48</accession>
<sequence length="478" mass="48900">MSSPPATQLDTRATGATAEVFVCAAAGFTTLLDSAVLGIGIPAIRGSLGAGTAEVQWILASYSLTFGLALVPAGRLGDVIGRRRLFLCGLALFSVMGLLGAMAADPWMVVAARLGQGVGAGVVSSQVLGIITDRFSGRERARALGAYSTAGGVAGLCGPVLGGALLGWLDPDIGWRVLLMLNVPFAVVTLILAVVYLRPDRIAGQGVRVDSVGLLALGTATLLLLLPLVSSMAFVFSMLSVAASSAMLVGFWLWERRFAAHGGVPVLLPALLARRGYVLGTLVAMFWFGAVLALNAVLSLYLIEGLGFSALRAALVMAGSSLMMAFTSAFGWRLVSRFGRSAVVGAVVVEIAVVAGYIGTVNTVPREHVVLVFVVLAAVSGIASGLVDAPNRGLTLEYAPAGASGVAAAFLQLSQRLSATISLAAVSGIYLGILGSTAGGYGRAVAAGLGVCLAMLLLSLIFAIADAHRRRGLECLKS</sequence>
<feature type="transmembrane region" description="Helical" evidence="5">
    <location>
        <begin position="110"/>
        <end position="132"/>
    </location>
</feature>
<organism evidence="7 8">
    <name type="scientific">Rhodococcoides yunnanense</name>
    <dbReference type="NCBI Taxonomy" id="278209"/>
    <lineage>
        <taxon>Bacteria</taxon>
        <taxon>Bacillati</taxon>
        <taxon>Actinomycetota</taxon>
        <taxon>Actinomycetes</taxon>
        <taxon>Mycobacteriales</taxon>
        <taxon>Nocardiaceae</taxon>
        <taxon>Rhodococcoides</taxon>
    </lineage>
</organism>
<reference evidence="7 8" key="1">
    <citation type="submission" date="2023-10" db="EMBL/GenBank/DDBJ databases">
        <title>Development of a sustainable strategy for remediation of hydrocarbon-contaminated territories based on the waste exchange concept.</title>
        <authorList>
            <person name="Krivoruchko A."/>
        </authorList>
    </citation>
    <scope>NUCLEOTIDE SEQUENCE [LARGE SCALE GENOMIC DNA]</scope>
    <source>
        <strain evidence="7 8">IEGM 1323</strain>
    </source>
</reference>
<name>A0ABU4BF48_9NOCA</name>
<feature type="transmembrane region" description="Helical" evidence="5">
    <location>
        <begin position="175"/>
        <end position="197"/>
    </location>
</feature>
<proteinExistence type="predicted"/>
<dbReference type="EMBL" id="JAWLJX010000004">
    <property type="protein sequence ID" value="MDV6262819.1"/>
    <property type="molecule type" value="Genomic_DNA"/>
</dbReference>
<evidence type="ECO:0000256" key="1">
    <source>
        <dbReference type="ARBA" id="ARBA00004651"/>
    </source>
</evidence>
<dbReference type="Gene3D" id="1.20.1720.10">
    <property type="entry name" value="Multidrug resistance protein D"/>
    <property type="match status" value="1"/>
</dbReference>
<feature type="transmembrane region" description="Helical" evidence="5">
    <location>
        <begin position="209"/>
        <end position="228"/>
    </location>
</feature>
<dbReference type="CDD" id="cd17321">
    <property type="entry name" value="MFS_MMR_MDR_like"/>
    <property type="match status" value="1"/>
</dbReference>
<dbReference type="InterPro" id="IPR036259">
    <property type="entry name" value="MFS_trans_sf"/>
</dbReference>
<feature type="transmembrane region" description="Helical" evidence="5">
    <location>
        <begin position="85"/>
        <end position="104"/>
    </location>
</feature>
<keyword evidence="2 5" id="KW-0812">Transmembrane</keyword>
<dbReference type="PANTHER" id="PTHR42718">
    <property type="entry name" value="MAJOR FACILITATOR SUPERFAMILY MULTIDRUG TRANSPORTER MFSC"/>
    <property type="match status" value="1"/>
</dbReference>
<evidence type="ECO:0000256" key="5">
    <source>
        <dbReference type="SAM" id="Phobius"/>
    </source>
</evidence>
<evidence type="ECO:0000256" key="4">
    <source>
        <dbReference type="ARBA" id="ARBA00023136"/>
    </source>
</evidence>
<feature type="transmembrane region" description="Helical" evidence="5">
    <location>
        <begin position="234"/>
        <end position="255"/>
    </location>
</feature>
<dbReference type="RefSeq" id="WP_317565111.1">
    <property type="nucleotide sequence ID" value="NZ_JAWLJX010000004.1"/>
</dbReference>
<dbReference type="Pfam" id="PF07690">
    <property type="entry name" value="MFS_1"/>
    <property type="match status" value="1"/>
</dbReference>
<dbReference type="SUPFAM" id="SSF103473">
    <property type="entry name" value="MFS general substrate transporter"/>
    <property type="match status" value="1"/>
</dbReference>
<comment type="caution">
    <text evidence="7">The sequence shown here is derived from an EMBL/GenBank/DDBJ whole genome shotgun (WGS) entry which is preliminary data.</text>
</comment>
<dbReference type="InterPro" id="IPR011701">
    <property type="entry name" value="MFS"/>
</dbReference>
<evidence type="ECO:0000256" key="2">
    <source>
        <dbReference type="ARBA" id="ARBA00022692"/>
    </source>
</evidence>
<feature type="transmembrane region" description="Helical" evidence="5">
    <location>
        <begin position="276"/>
        <end position="303"/>
    </location>
</feature>
<feature type="transmembrane region" description="Helical" evidence="5">
    <location>
        <begin position="55"/>
        <end position="73"/>
    </location>
</feature>
<comment type="subcellular location">
    <subcellularLocation>
        <location evidence="1">Cell membrane</location>
        <topology evidence="1">Multi-pass membrane protein</topology>
    </subcellularLocation>
</comment>
<dbReference type="Gene3D" id="1.20.1250.20">
    <property type="entry name" value="MFS general substrate transporter like domains"/>
    <property type="match status" value="1"/>
</dbReference>
<keyword evidence="3 5" id="KW-1133">Transmembrane helix</keyword>
<feature type="domain" description="Major facilitator superfamily (MFS) profile" evidence="6">
    <location>
        <begin position="19"/>
        <end position="471"/>
    </location>
</feature>
<evidence type="ECO:0000259" key="6">
    <source>
        <dbReference type="PROSITE" id="PS50850"/>
    </source>
</evidence>
<feature type="transmembrane region" description="Helical" evidence="5">
    <location>
        <begin position="444"/>
        <end position="465"/>
    </location>
</feature>
<feature type="transmembrane region" description="Helical" evidence="5">
    <location>
        <begin position="342"/>
        <end position="362"/>
    </location>
</feature>
<evidence type="ECO:0000313" key="8">
    <source>
        <dbReference type="Proteomes" id="UP001185755"/>
    </source>
</evidence>
<feature type="transmembrane region" description="Helical" evidence="5">
    <location>
        <begin position="144"/>
        <end position="169"/>
    </location>
</feature>
<dbReference type="InterPro" id="IPR020846">
    <property type="entry name" value="MFS_dom"/>
</dbReference>
<gene>
    <name evidence="7" type="ORF">R3P96_15890</name>
</gene>
<protein>
    <submittedName>
        <fullName evidence="7">MFS transporter</fullName>
    </submittedName>
</protein>
<feature type="transmembrane region" description="Helical" evidence="5">
    <location>
        <begin position="368"/>
        <end position="387"/>
    </location>
</feature>
<dbReference type="Proteomes" id="UP001185755">
    <property type="component" value="Unassembled WGS sequence"/>
</dbReference>
<dbReference type="PANTHER" id="PTHR42718:SF39">
    <property type="entry name" value="ACTINORHODIN TRANSPORTER-RELATED"/>
    <property type="match status" value="1"/>
</dbReference>
<evidence type="ECO:0000313" key="7">
    <source>
        <dbReference type="EMBL" id="MDV6262819.1"/>
    </source>
</evidence>
<feature type="transmembrane region" description="Helical" evidence="5">
    <location>
        <begin position="309"/>
        <end position="330"/>
    </location>
</feature>
<keyword evidence="8" id="KW-1185">Reference proteome</keyword>
<keyword evidence="4 5" id="KW-0472">Membrane</keyword>